<accession>A0A4Y8ZLV4</accession>
<dbReference type="EMBL" id="SPDV01000045">
    <property type="protein sequence ID" value="TFI56944.1"/>
    <property type="molecule type" value="Genomic_DNA"/>
</dbReference>
<dbReference type="InterPro" id="IPR029058">
    <property type="entry name" value="AB_hydrolase_fold"/>
</dbReference>
<name>A0A4Y8ZLV4_9SPHN</name>
<protein>
    <recommendedName>
        <fullName evidence="1">Fungal lipase-type domain-containing protein</fullName>
    </recommendedName>
</protein>
<organism evidence="2 3">
    <name type="scientific">Sphingomonas parva</name>
    <dbReference type="NCBI Taxonomy" id="2555898"/>
    <lineage>
        <taxon>Bacteria</taxon>
        <taxon>Pseudomonadati</taxon>
        <taxon>Pseudomonadota</taxon>
        <taxon>Alphaproteobacteria</taxon>
        <taxon>Sphingomonadales</taxon>
        <taxon>Sphingomonadaceae</taxon>
        <taxon>Sphingomonas</taxon>
    </lineage>
</organism>
<dbReference type="Proteomes" id="UP000298213">
    <property type="component" value="Unassembled WGS sequence"/>
</dbReference>
<reference evidence="2 3" key="1">
    <citation type="submission" date="2019-03" db="EMBL/GenBank/DDBJ databases">
        <title>Genome sequence of Sphingomonas sp. 17J27-24.</title>
        <authorList>
            <person name="Kim M."/>
            <person name="Maeng S."/>
            <person name="Sathiyaraj S."/>
        </authorList>
    </citation>
    <scope>NUCLEOTIDE SEQUENCE [LARGE SCALE GENOMIC DNA]</scope>
    <source>
        <strain evidence="2 3">17J27-24</strain>
    </source>
</reference>
<comment type="caution">
    <text evidence="2">The sequence shown here is derived from an EMBL/GenBank/DDBJ whole genome shotgun (WGS) entry which is preliminary data.</text>
</comment>
<gene>
    <name evidence="2" type="ORF">E2493_17620</name>
</gene>
<keyword evidence="3" id="KW-1185">Reference proteome</keyword>
<evidence type="ECO:0000259" key="1">
    <source>
        <dbReference type="Pfam" id="PF01764"/>
    </source>
</evidence>
<dbReference type="OrthoDB" id="5522031at2"/>
<evidence type="ECO:0000313" key="2">
    <source>
        <dbReference type="EMBL" id="TFI56944.1"/>
    </source>
</evidence>
<feature type="domain" description="Fungal lipase-type" evidence="1">
    <location>
        <begin position="142"/>
        <end position="253"/>
    </location>
</feature>
<dbReference type="GO" id="GO:0006629">
    <property type="term" value="P:lipid metabolic process"/>
    <property type="evidence" value="ECO:0007669"/>
    <property type="project" value="InterPro"/>
</dbReference>
<dbReference type="AlphaFoldDB" id="A0A4Y8ZLV4"/>
<dbReference type="InterPro" id="IPR002921">
    <property type="entry name" value="Fungal_lipase-type"/>
</dbReference>
<sequence>MTMTQRIDELVGGLEAVRSPDAPAATATSAVATAMVQLSYFAYDEPITDIPGDVADPDKVFPPVNDSYWRCVWGPVVDGDDGNLLYVAGLFAGSPDAPAGTSPFAVALVNRGTADPDVKGLLEDLYEDATPIPQDQWQDDPDAWVANGSRSAFRTVTGLTWGGQTVLDYLCALPQVDGHEPIILVTGHSLGGCIASMLAPWLVANLPPAKAAWLTPITFAGPTAGNQGFVDDLAAACPLRQIYVNPMDVVPMAWWEVGAIPDVYGLWYLDPVVASWAATTCLALDALDYPYVAVPSAIAPLPGKFIKLEHPIFGLEWFQEAGAQHACANYMLLMGLVPPYAFAPDAPRMQRLESAQREDVEAVARAGGRGTVQTQPNNVLARYRLPTLAR</sequence>
<dbReference type="RefSeq" id="WP_135089545.1">
    <property type="nucleotide sequence ID" value="NZ_SPDV01000045.1"/>
</dbReference>
<dbReference type="SUPFAM" id="SSF53474">
    <property type="entry name" value="alpha/beta-Hydrolases"/>
    <property type="match status" value="1"/>
</dbReference>
<proteinExistence type="predicted"/>
<dbReference type="Pfam" id="PF01764">
    <property type="entry name" value="Lipase_3"/>
    <property type="match status" value="1"/>
</dbReference>
<dbReference type="Gene3D" id="3.40.50.1820">
    <property type="entry name" value="alpha/beta hydrolase"/>
    <property type="match status" value="1"/>
</dbReference>
<evidence type="ECO:0000313" key="3">
    <source>
        <dbReference type="Proteomes" id="UP000298213"/>
    </source>
</evidence>